<evidence type="ECO:0000313" key="2">
    <source>
        <dbReference type="EMBL" id="HGY55666.1"/>
    </source>
</evidence>
<evidence type="ECO:0008006" key="3">
    <source>
        <dbReference type="Google" id="ProtNLM"/>
    </source>
</evidence>
<reference evidence="2" key="1">
    <citation type="journal article" date="2020" name="mSystems">
        <title>Genome- and Community-Level Interaction Insights into Carbon Utilization and Element Cycling Functions of Hydrothermarchaeota in Hydrothermal Sediment.</title>
        <authorList>
            <person name="Zhou Z."/>
            <person name="Liu Y."/>
            <person name="Xu W."/>
            <person name="Pan J."/>
            <person name="Luo Z.H."/>
            <person name="Li M."/>
        </authorList>
    </citation>
    <scope>NUCLEOTIDE SEQUENCE [LARGE SCALE GENOMIC DNA]</scope>
    <source>
        <strain evidence="2">HyVt-577</strain>
    </source>
</reference>
<dbReference type="Proteomes" id="UP000885779">
    <property type="component" value="Unassembled WGS sequence"/>
</dbReference>
<feature type="signal peptide" evidence="1">
    <location>
        <begin position="1"/>
        <end position="19"/>
    </location>
</feature>
<name>A0A7V4WVR4_CALAY</name>
<accession>A0A7V4WVR4</accession>
<gene>
    <name evidence="2" type="ORF">ENK44_08200</name>
</gene>
<dbReference type="AlphaFoldDB" id="A0A7V4WVR4"/>
<keyword evidence="1" id="KW-0732">Signal</keyword>
<proteinExistence type="predicted"/>
<protein>
    <recommendedName>
        <fullName evidence="3">TonB-dependent receptor</fullName>
    </recommendedName>
</protein>
<feature type="chain" id="PRO_5031147392" description="TonB-dependent receptor" evidence="1">
    <location>
        <begin position="20"/>
        <end position="572"/>
    </location>
</feature>
<dbReference type="EMBL" id="DRQG01000078">
    <property type="protein sequence ID" value="HGY55666.1"/>
    <property type="molecule type" value="Genomic_DNA"/>
</dbReference>
<evidence type="ECO:0000256" key="1">
    <source>
        <dbReference type="SAM" id="SignalP"/>
    </source>
</evidence>
<organism evidence="2">
    <name type="scientific">Caldithrix abyssi</name>
    <dbReference type="NCBI Taxonomy" id="187145"/>
    <lineage>
        <taxon>Bacteria</taxon>
        <taxon>Pseudomonadati</taxon>
        <taxon>Calditrichota</taxon>
        <taxon>Calditrichia</taxon>
        <taxon>Calditrichales</taxon>
        <taxon>Calditrichaceae</taxon>
        <taxon>Caldithrix</taxon>
    </lineage>
</organism>
<comment type="caution">
    <text evidence="2">The sequence shown here is derived from an EMBL/GenBank/DDBJ whole genome shotgun (WGS) entry which is preliminary data.</text>
</comment>
<sequence>MYASRIGLLLLLMSAVLLAQGMDVTGRVSLRVFNVDYDETSELNPDSANYGKTTLVPGLQQYLNMAVFARTSKLDISLLGDIRNDKWTPLDSYKRVERLTLSARFSGNEIVLGDFFESSSELYLFSRDVRGAKLDFVFEDLWNRYAYLQTRVVGGIVQKAVKEGEALPTLYKQYVNSALYERYFGSAQVELGERDKFSIGLNYLYAKDDPNSITESVNSPLLNQNAGLNAALYFWDQHIKLFAEGYASKKDTINADKAEDYAYKAGLDLRFNKVKLQAFYQRLGYDYYTAGNPFLLNDWQGVKLLGAVEVVQGLTFDVEGQQYSNNLKKFDYLPTTKTRIAGVGLNTNFRRWPDLSLRWRFQDDLSNDIYDDDNNLTRTDKISRTFDATVGYASGNNRISLSGIYVNLDDNSLVFGDSTQATEQVVFSLNFYTRPSNLLFISGGAVYSTLRMTGGEQSKNLVLYESSRWDIIPMKLKFETTLNYILNKADGGKGYNDLLNNYNQLALEVALEYFFTPNISLKVLGGSDGRRMDYTKEQALKVIGDPDYGPMYFNGYETYNGIKYGAEINWIF</sequence>